<dbReference type="Pfam" id="PF01757">
    <property type="entry name" value="Acyl_transf_3"/>
    <property type="match status" value="1"/>
</dbReference>
<keyword evidence="1" id="KW-0472">Membrane</keyword>
<evidence type="ECO:0000313" key="3">
    <source>
        <dbReference type="EMBL" id="VDL73404.1"/>
    </source>
</evidence>
<gene>
    <name evidence="3" type="ORF">NBR_LOCUS9815</name>
</gene>
<dbReference type="PANTHER" id="PTHR23028:SF53">
    <property type="entry name" value="ACYL_TRANSF_3 DOMAIN-CONTAINING PROTEIN"/>
    <property type="match status" value="1"/>
</dbReference>
<dbReference type="InterPro" id="IPR050879">
    <property type="entry name" value="Acyltransferase_3"/>
</dbReference>
<dbReference type="GO" id="GO:0016747">
    <property type="term" value="F:acyltransferase activity, transferring groups other than amino-acyl groups"/>
    <property type="evidence" value="ECO:0007669"/>
    <property type="project" value="InterPro"/>
</dbReference>
<accession>A0A0N4Y295</accession>
<dbReference type="EMBL" id="UYSL01020202">
    <property type="protein sequence ID" value="VDL73404.1"/>
    <property type="molecule type" value="Genomic_DNA"/>
</dbReference>
<evidence type="ECO:0000313" key="4">
    <source>
        <dbReference type="Proteomes" id="UP000271162"/>
    </source>
</evidence>
<sequence length="202" mass="22885">MHQKRPDIQGVRGWSIILVMLFHVFPKYFITGYVGVDIFFVVSGFLVASILHRNDFITHNTILNFYYRRIKRIMPLYFLTIGASIVAMHIFLPSSYRDVNAGFAKRAFLLMANIKEKNMELDYAFTLSQQHRIGTLLVRTTMTVSSTFHVACGNSLVESSHIYLLIGINEKMGKECKSFVCVPSCGAVGRSKAPVNRLTPIV</sequence>
<proteinExistence type="predicted"/>
<protein>
    <submittedName>
        <fullName evidence="5">Acyl_transf_3 domain-containing protein</fullName>
    </submittedName>
</protein>
<dbReference type="InterPro" id="IPR002656">
    <property type="entry name" value="Acyl_transf_3_dom"/>
</dbReference>
<evidence type="ECO:0000259" key="2">
    <source>
        <dbReference type="Pfam" id="PF01757"/>
    </source>
</evidence>
<dbReference type="Proteomes" id="UP000271162">
    <property type="component" value="Unassembled WGS sequence"/>
</dbReference>
<organism evidence="5">
    <name type="scientific">Nippostrongylus brasiliensis</name>
    <name type="common">Rat hookworm</name>
    <dbReference type="NCBI Taxonomy" id="27835"/>
    <lineage>
        <taxon>Eukaryota</taxon>
        <taxon>Metazoa</taxon>
        <taxon>Ecdysozoa</taxon>
        <taxon>Nematoda</taxon>
        <taxon>Chromadorea</taxon>
        <taxon>Rhabditida</taxon>
        <taxon>Rhabditina</taxon>
        <taxon>Rhabditomorpha</taxon>
        <taxon>Strongyloidea</taxon>
        <taxon>Heligmosomidae</taxon>
        <taxon>Nippostrongylus</taxon>
    </lineage>
</organism>
<feature type="transmembrane region" description="Helical" evidence="1">
    <location>
        <begin position="73"/>
        <end position="92"/>
    </location>
</feature>
<evidence type="ECO:0000313" key="5">
    <source>
        <dbReference type="WBParaSite" id="NBR_0000981401-mRNA-1"/>
    </source>
</evidence>
<feature type="transmembrane region" description="Helical" evidence="1">
    <location>
        <begin position="36"/>
        <end position="52"/>
    </location>
</feature>
<dbReference type="AlphaFoldDB" id="A0A0N4Y295"/>
<dbReference type="PANTHER" id="PTHR23028">
    <property type="entry name" value="ACETYLTRANSFERASE"/>
    <property type="match status" value="1"/>
</dbReference>
<evidence type="ECO:0000256" key="1">
    <source>
        <dbReference type="SAM" id="Phobius"/>
    </source>
</evidence>
<keyword evidence="1" id="KW-0812">Transmembrane</keyword>
<reference evidence="3 4" key="2">
    <citation type="submission" date="2018-11" db="EMBL/GenBank/DDBJ databases">
        <authorList>
            <consortium name="Pathogen Informatics"/>
        </authorList>
    </citation>
    <scope>NUCLEOTIDE SEQUENCE [LARGE SCALE GENOMIC DNA]</scope>
</reference>
<dbReference type="GO" id="GO:0000271">
    <property type="term" value="P:polysaccharide biosynthetic process"/>
    <property type="evidence" value="ECO:0007669"/>
    <property type="project" value="TreeGrafter"/>
</dbReference>
<feature type="domain" description="Acyltransferase 3" evidence="2">
    <location>
        <begin position="7"/>
        <end position="101"/>
    </location>
</feature>
<reference evidence="5" key="1">
    <citation type="submission" date="2017-02" db="UniProtKB">
        <authorList>
            <consortium name="WormBaseParasite"/>
        </authorList>
    </citation>
    <scope>IDENTIFICATION</scope>
</reference>
<keyword evidence="4" id="KW-1185">Reference proteome</keyword>
<name>A0A0N4Y295_NIPBR</name>
<dbReference type="STRING" id="27835.A0A0N4Y295"/>
<dbReference type="WBParaSite" id="NBR_0000981401-mRNA-1">
    <property type="protein sequence ID" value="NBR_0000981401-mRNA-1"/>
    <property type="gene ID" value="NBR_0000981401"/>
</dbReference>
<dbReference type="GO" id="GO:0016020">
    <property type="term" value="C:membrane"/>
    <property type="evidence" value="ECO:0007669"/>
    <property type="project" value="TreeGrafter"/>
</dbReference>
<keyword evidence="1" id="KW-1133">Transmembrane helix</keyword>